<evidence type="ECO:0000313" key="3">
    <source>
        <dbReference type="EMBL" id="AWX69528.1"/>
    </source>
</evidence>
<keyword evidence="4" id="KW-1185">Reference proteome</keyword>
<dbReference type="InterPro" id="IPR017438">
    <property type="entry name" value="ATP-NAD_kinase_N"/>
</dbReference>
<dbReference type="InterPro" id="IPR045540">
    <property type="entry name" value="YegS/DAGK_C"/>
</dbReference>
<dbReference type="Gene3D" id="2.60.200.40">
    <property type="match status" value="1"/>
</dbReference>
<gene>
    <name evidence="3" type="ORF">DP065_02055</name>
</gene>
<reference evidence="4" key="1">
    <citation type="submission" date="2018-06" db="EMBL/GenBank/DDBJ databases">
        <title>Complete genome sequences of Mycoplasma anatis, M. anseris and M. cloacale type strains.</title>
        <authorList>
            <person name="Grozner D."/>
            <person name="Forro B."/>
            <person name="Sulyok K.M."/>
            <person name="Marton S."/>
            <person name="Kreizinger Z."/>
            <person name="Banyai K."/>
            <person name="Gyuranecz M."/>
        </authorList>
    </citation>
    <scope>NUCLEOTIDE SEQUENCE [LARGE SCALE GENOMIC DNA]</scope>
    <source>
        <strain evidence="4">ATCC 49234</strain>
    </source>
</reference>
<evidence type="ECO:0000313" key="4">
    <source>
        <dbReference type="Proteomes" id="UP000250218"/>
    </source>
</evidence>
<dbReference type="KEGG" id="mane:DP065_02055"/>
<evidence type="ECO:0000259" key="1">
    <source>
        <dbReference type="Pfam" id="PF00781"/>
    </source>
</evidence>
<dbReference type="Pfam" id="PF00781">
    <property type="entry name" value="DAGK_cat"/>
    <property type="match status" value="1"/>
</dbReference>
<dbReference type="EMBL" id="CP030140">
    <property type="protein sequence ID" value="AWX69528.1"/>
    <property type="molecule type" value="Genomic_DNA"/>
</dbReference>
<dbReference type="Proteomes" id="UP000250218">
    <property type="component" value="Chromosome"/>
</dbReference>
<feature type="domain" description="YegS/DAGK C-terminal" evidence="2">
    <location>
        <begin position="151"/>
        <end position="291"/>
    </location>
</feature>
<dbReference type="InterPro" id="IPR016064">
    <property type="entry name" value="NAD/diacylglycerol_kinase_sf"/>
</dbReference>
<dbReference type="SUPFAM" id="SSF111331">
    <property type="entry name" value="NAD kinase/diacylglycerol kinase-like"/>
    <property type="match status" value="1"/>
</dbReference>
<dbReference type="AlphaFoldDB" id="A0A2Z4NDE9"/>
<dbReference type="Gene3D" id="3.40.50.10330">
    <property type="entry name" value="Probable inorganic polyphosphate/atp-NAD kinase, domain 1"/>
    <property type="match status" value="1"/>
</dbReference>
<evidence type="ECO:0000259" key="2">
    <source>
        <dbReference type="Pfam" id="PF19279"/>
    </source>
</evidence>
<organism evidence="3 4">
    <name type="scientific">[Mycoplasma] anseris</name>
    <dbReference type="NCBI Taxonomy" id="92400"/>
    <lineage>
        <taxon>Bacteria</taxon>
        <taxon>Bacillati</taxon>
        <taxon>Mycoplasmatota</taxon>
        <taxon>Mycoplasmoidales</taxon>
        <taxon>Metamycoplasmataceae</taxon>
        <taxon>Metamycoplasma</taxon>
    </lineage>
</organism>
<dbReference type="Pfam" id="PF19279">
    <property type="entry name" value="YegS_C"/>
    <property type="match status" value="1"/>
</dbReference>
<accession>A0A2Z4NDE9</accession>
<dbReference type="InterPro" id="IPR001206">
    <property type="entry name" value="Diacylglycerol_kinase_cat_dom"/>
</dbReference>
<sequence length="308" mass="35295">MLILNIIFYNCSMIFILYNSLSKTGKNIKKITRITNQAKKVFGNHETKIIDLISIKDTRGFVDKLHPNDDIAIIIGGDGTLTKVANQIHELSNLPKIYSYKAGTGNDFLRAISKHKETIILKKKFFFITPYLKKLPWIKFNNQKLFFLNGVGVGLDAVIALALNNLKKNKSPNSFFQSSINSVLKFKKLKRVEIELDGKPIIYHNVWFTSIMQGKYYGGGMKIAPYANRFSDQLELIIFKNMSKTRVACLFPLVYTGLHRFQKGVINLRGSHIKIKFSRPEWLQIDGETFPSILEVEIKKEKNLEKDS</sequence>
<proteinExistence type="predicted"/>
<protein>
    <submittedName>
        <fullName evidence="3">Transcriptional regulator</fullName>
    </submittedName>
</protein>
<name>A0A2Z4NDE9_9BACT</name>
<feature type="domain" description="DAGKc" evidence="1">
    <location>
        <begin position="14"/>
        <end position="113"/>
    </location>
</feature>
<dbReference type="GO" id="GO:0016301">
    <property type="term" value="F:kinase activity"/>
    <property type="evidence" value="ECO:0007669"/>
    <property type="project" value="InterPro"/>
</dbReference>